<comment type="caution">
    <text evidence="2">The sequence shown here is derived from an EMBL/GenBank/DDBJ whole genome shotgun (WGS) entry which is preliminary data.</text>
</comment>
<gene>
    <name evidence="2" type="ORF">U1T56_02310</name>
</gene>
<name>A0ABU8XLA3_9PROT</name>
<dbReference type="Proteomes" id="UP001375743">
    <property type="component" value="Unassembled WGS sequence"/>
</dbReference>
<protein>
    <recommendedName>
        <fullName evidence="1">4Fe-4S ferredoxin-type domain-containing protein</fullName>
    </recommendedName>
</protein>
<keyword evidence="3" id="KW-1185">Reference proteome</keyword>
<evidence type="ECO:0000259" key="1">
    <source>
        <dbReference type="PROSITE" id="PS51379"/>
    </source>
</evidence>
<accession>A0ABU8XLA3</accession>
<feature type="domain" description="4Fe-4S ferredoxin-type" evidence="1">
    <location>
        <begin position="143"/>
        <end position="174"/>
    </location>
</feature>
<organism evidence="2 3">
    <name type="scientific">Benzoatithermus flavus</name>
    <dbReference type="NCBI Taxonomy" id="3108223"/>
    <lineage>
        <taxon>Bacteria</taxon>
        <taxon>Pseudomonadati</taxon>
        <taxon>Pseudomonadota</taxon>
        <taxon>Alphaproteobacteria</taxon>
        <taxon>Geminicoccales</taxon>
        <taxon>Geminicoccaceae</taxon>
        <taxon>Benzoatithermus</taxon>
    </lineage>
</organism>
<dbReference type="EMBL" id="JBBLZC010000001">
    <property type="protein sequence ID" value="MEK0081970.1"/>
    <property type="molecule type" value="Genomic_DNA"/>
</dbReference>
<evidence type="ECO:0000313" key="2">
    <source>
        <dbReference type="EMBL" id="MEK0081970.1"/>
    </source>
</evidence>
<dbReference type="PROSITE" id="PS51379">
    <property type="entry name" value="4FE4S_FER_2"/>
    <property type="match status" value="1"/>
</dbReference>
<reference evidence="2 3" key="1">
    <citation type="submission" date="2024-01" db="EMBL/GenBank/DDBJ databases">
        <title>Multi-omics insights into the function and evolution of sodium benzoate biodegradation pathways in Benzoatithermus flavus gen. nov., sp. nov. from hot spring.</title>
        <authorList>
            <person name="Hu C.-J."/>
            <person name="Li W.-J."/>
        </authorList>
    </citation>
    <scope>NUCLEOTIDE SEQUENCE [LARGE SCALE GENOMIC DNA]</scope>
    <source>
        <strain evidence="2 3">SYSU G07066</strain>
    </source>
</reference>
<dbReference type="InterPro" id="IPR017896">
    <property type="entry name" value="4Fe4S_Fe-S-bd"/>
</dbReference>
<sequence>MADLLQELGQRLASVGLSRHGGFHPSPEDAVPALPDGTSPGTVVMVGNVGSAFWAHVQASPEGRGPDPIDRWTERVLGRIAAELGAVALFPFAGPPWHPFQRWARRADPALSPSPLGILIHPDHGLWHALRGALLFRERLVLPSIEPRPSPCIACETKPCLRHCPVEAFTTAGYDVTSCRSYLATLSGQPCMIQGCRARAACPVGRSNAYTSDQIQHHMRRFARG</sequence>
<evidence type="ECO:0000313" key="3">
    <source>
        <dbReference type="Proteomes" id="UP001375743"/>
    </source>
</evidence>
<proteinExistence type="predicted"/>
<dbReference type="RefSeq" id="WP_418157810.1">
    <property type="nucleotide sequence ID" value="NZ_JBBLZC010000001.1"/>
</dbReference>